<organism evidence="1 2">
    <name type="scientific">Meloidogyne enterolobii</name>
    <name type="common">Root-knot nematode worm</name>
    <name type="synonym">Meloidogyne mayaguensis</name>
    <dbReference type="NCBI Taxonomy" id="390850"/>
    <lineage>
        <taxon>Eukaryota</taxon>
        <taxon>Metazoa</taxon>
        <taxon>Ecdysozoa</taxon>
        <taxon>Nematoda</taxon>
        <taxon>Chromadorea</taxon>
        <taxon>Rhabditida</taxon>
        <taxon>Tylenchina</taxon>
        <taxon>Tylenchomorpha</taxon>
        <taxon>Tylenchoidea</taxon>
        <taxon>Meloidogynidae</taxon>
        <taxon>Meloidogyninae</taxon>
        <taxon>Meloidogyne</taxon>
    </lineage>
</organism>
<evidence type="ECO:0000313" key="2">
    <source>
        <dbReference type="Proteomes" id="UP001497535"/>
    </source>
</evidence>
<gene>
    <name evidence="1" type="ORF">MENTE1834_LOCUS32374</name>
</gene>
<comment type="caution">
    <text evidence="1">The sequence shown here is derived from an EMBL/GenBank/DDBJ whole genome shotgun (WGS) entry which is preliminary data.</text>
</comment>
<keyword evidence="2" id="KW-1185">Reference proteome</keyword>
<protein>
    <submittedName>
        <fullName evidence="1">Uncharacterized protein</fullName>
    </submittedName>
</protein>
<evidence type="ECO:0000313" key="1">
    <source>
        <dbReference type="EMBL" id="CAK5084960.1"/>
    </source>
</evidence>
<reference evidence="1" key="1">
    <citation type="submission" date="2023-11" db="EMBL/GenBank/DDBJ databases">
        <authorList>
            <person name="Poullet M."/>
        </authorList>
    </citation>
    <scope>NUCLEOTIDE SEQUENCE</scope>
    <source>
        <strain evidence="1">E1834</strain>
    </source>
</reference>
<dbReference type="Proteomes" id="UP001497535">
    <property type="component" value="Unassembled WGS sequence"/>
</dbReference>
<proteinExistence type="predicted"/>
<dbReference type="EMBL" id="CAVMJV010000055">
    <property type="protein sequence ID" value="CAK5084960.1"/>
    <property type="molecule type" value="Genomic_DNA"/>
</dbReference>
<accession>A0ACB1A0L5</accession>
<sequence length="90" mass="10507">MAIIVLHNFLIDESTTNKILSMVDHETEVYRDLENGEWRNLLSGSEPLPSTQQIQNHARNWPVEAKMMRENLMNYFNSDIGSVAWQEKMV</sequence>
<name>A0ACB1A0L5_MELEN</name>